<feature type="transmembrane region" description="Helical" evidence="7">
    <location>
        <begin position="239"/>
        <end position="262"/>
    </location>
</feature>
<keyword evidence="6 7" id="KW-0472">Membrane</keyword>
<dbReference type="PANTHER" id="PTHR32243">
    <property type="entry name" value="MALTOSE TRANSPORT SYSTEM PERMEASE-RELATED"/>
    <property type="match status" value="1"/>
</dbReference>
<dbReference type="EMBL" id="BAAAME010000004">
    <property type="protein sequence ID" value="GAA1738636.1"/>
    <property type="molecule type" value="Genomic_DNA"/>
</dbReference>
<keyword evidence="3" id="KW-1003">Cell membrane</keyword>
<evidence type="ECO:0000256" key="2">
    <source>
        <dbReference type="ARBA" id="ARBA00022448"/>
    </source>
</evidence>
<evidence type="ECO:0000256" key="1">
    <source>
        <dbReference type="ARBA" id="ARBA00004651"/>
    </source>
</evidence>
<keyword evidence="5 7" id="KW-1133">Transmembrane helix</keyword>
<comment type="caution">
    <text evidence="9">The sequence shown here is derived from an EMBL/GenBank/DDBJ whole genome shotgun (WGS) entry which is preliminary data.</text>
</comment>
<feature type="transmembrane region" description="Helical" evidence="7">
    <location>
        <begin position="65"/>
        <end position="89"/>
    </location>
</feature>
<evidence type="ECO:0000256" key="3">
    <source>
        <dbReference type="ARBA" id="ARBA00022475"/>
    </source>
</evidence>
<evidence type="ECO:0000256" key="6">
    <source>
        <dbReference type="ARBA" id="ARBA00023136"/>
    </source>
</evidence>
<feature type="transmembrane region" description="Helical" evidence="7">
    <location>
        <begin position="39"/>
        <end position="58"/>
    </location>
</feature>
<evidence type="ECO:0000256" key="7">
    <source>
        <dbReference type="RuleBase" id="RU363032"/>
    </source>
</evidence>
<evidence type="ECO:0000259" key="8">
    <source>
        <dbReference type="PROSITE" id="PS50928"/>
    </source>
</evidence>
<gene>
    <name evidence="9" type="ORF">GCM10009710_18690</name>
</gene>
<protein>
    <recommendedName>
        <fullName evidence="8">ABC transmembrane type-1 domain-containing protein</fullName>
    </recommendedName>
</protein>
<dbReference type="RefSeq" id="WP_344200473.1">
    <property type="nucleotide sequence ID" value="NZ_BAAAME010000004.1"/>
</dbReference>
<evidence type="ECO:0000256" key="4">
    <source>
        <dbReference type="ARBA" id="ARBA00022692"/>
    </source>
</evidence>
<dbReference type="InterPro" id="IPR050901">
    <property type="entry name" value="BP-dep_ABC_trans_perm"/>
</dbReference>
<dbReference type="Gene3D" id="1.10.3720.10">
    <property type="entry name" value="MetI-like"/>
    <property type="match status" value="1"/>
</dbReference>
<dbReference type="InterPro" id="IPR000515">
    <property type="entry name" value="MetI-like"/>
</dbReference>
<reference evidence="9 10" key="1">
    <citation type="journal article" date="2019" name="Int. J. Syst. Evol. Microbiol.">
        <title>The Global Catalogue of Microorganisms (GCM) 10K type strain sequencing project: providing services to taxonomists for standard genome sequencing and annotation.</title>
        <authorList>
            <consortium name="The Broad Institute Genomics Platform"/>
            <consortium name="The Broad Institute Genome Sequencing Center for Infectious Disease"/>
            <person name="Wu L."/>
            <person name="Ma J."/>
        </authorList>
    </citation>
    <scope>NUCLEOTIDE SEQUENCE [LARGE SCALE GENOMIC DNA]</scope>
    <source>
        <strain evidence="9 10">JCM 13518</strain>
    </source>
</reference>
<feature type="domain" description="ABC transmembrane type-1" evidence="8">
    <location>
        <begin position="124"/>
        <end position="316"/>
    </location>
</feature>
<feature type="transmembrane region" description="Helical" evidence="7">
    <location>
        <begin position="130"/>
        <end position="150"/>
    </location>
</feature>
<keyword evidence="4 7" id="KW-0812">Transmembrane</keyword>
<evidence type="ECO:0000313" key="9">
    <source>
        <dbReference type="EMBL" id="GAA1738636.1"/>
    </source>
</evidence>
<evidence type="ECO:0000256" key="5">
    <source>
        <dbReference type="ARBA" id="ARBA00022989"/>
    </source>
</evidence>
<dbReference type="PANTHER" id="PTHR32243:SF18">
    <property type="entry name" value="INNER MEMBRANE ABC TRANSPORTER PERMEASE PROTEIN YCJP"/>
    <property type="match status" value="1"/>
</dbReference>
<feature type="transmembrane region" description="Helical" evidence="7">
    <location>
        <begin position="162"/>
        <end position="179"/>
    </location>
</feature>
<dbReference type="CDD" id="cd06261">
    <property type="entry name" value="TM_PBP2"/>
    <property type="match status" value="1"/>
</dbReference>
<dbReference type="Proteomes" id="UP001501057">
    <property type="component" value="Unassembled WGS sequence"/>
</dbReference>
<organism evidence="9 10">
    <name type="scientific">Aeromicrobium alkaliterrae</name>
    <dbReference type="NCBI Taxonomy" id="302168"/>
    <lineage>
        <taxon>Bacteria</taxon>
        <taxon>Bacillati</taxon>
        <taxon>Actinomycetota</taxon>
        <taxon>Actinomycetes</taxon>
        <taxon>Propionibacteriales</taxon>
        <taxon>Nocardioidaceae</taxon>
        <taxon>Aeromicrobium</taxon>
    </lineage>
</organism>
<feature type="transmembrane region" description="Helical" evidence="7">
    <location>
        <begin position="199"/>
        <end position="219"/>
    </location>
</feature>
<keyword evidence="10" id="KW-1185">Reference proteome</keyword>
<comment type="similarity">
    <text evidence="7">Belongs to the binding-protein-dependent transport system permease family.</text>
</comment>
<dbReference type="SUPFAM" id="SSF161098">
    <property type="entry name" value="MetI-like"/>
    <property type="match status" value="1"/>
</dbReference>
<evidence type="ECO:0000313" key="10">
    <source>
        <dbReference type="Proteomes" id="UP001501057"/>
    </source>
</evidence>
<dbReference type="Pfam" id="PF00528">
    <property type="entry name" value="BPD_transp_1"/>
    <property type="match status" value="1"/>
</dbReference>
<comment type="subcellular location">
    <subcellularLocation>
        <location evidence="1 7">Cell membrane</location>
        <topology evidence="1 7">Multi-pass membrane protein</topology>
    </subcellularLocation>
</comment>
<sequence>MTPTIPSVRSRLVAALVAFVLGFGLANLAIFTITGPDRVLVLAVAGVLVLTSAWGVLVADSPRPVSVWAVIGAEAFAIFTLVPMLWAVALATGDGTTPTSLWPQAWSGGGFADLADDGALRSAAGLSVSAALLATGVAALPALGLAALLVRTRWRPRHAVRTFAIAAALLPAVALAVGGGDLVLRLGGPFEDSALLRVALVQLAIAVPLTTWVFTAALASAPWNVVDAARVVGAGAVRVLVRVLLPTVGPALLVGLSLAAVVTAQDLALATSVTGPQATTLPVLLLDRARDPSSTALVAAAGICWAAPVAVLALVVPRTITRLLGGSYR</sequence>
<feature type="transmembrane region" description="Helical" evidence="7">
    <location>
        <begin position="296"/>
        <end position="316"/>
    </location>
</feature>
<dbReference type="InterPro" id="IPR035906">
    <property type="entry name" value="MetI-like_sf"/>
</dbReference>
<keyword evidence="2 7" id="KW-0813">Transport</keyword>
<name>A0ABN2JTY5_9ACTN</name>
<feature type="transmembrane region" description="Helical" evidence="7">
    <location>
        <begin position="12"/>
        <end position="33"/>
    </location>
</feature>
<proteinExistence type="inferred from homology"/>
<dbReference type="PROSITE" id="PS50928">
    <property type="entry name" value="ABC_TM1"/>
    <property type="match status" value="1"/>
</dbReference>
<accession>A0ABN2JTY5</accession>